<dbReference type="PANTHER" id="PTHR34135:SF2">
    <property type="entry name" value="LYSOZYME"/>
    <property type="match status" value="1"/>
</dbReference>
<name>A0ABU6MKU7_9BACI</name>
<dbReference type="PROSITE" id="PS51904">
    <property type="entry name" value="GLYCOSYL_HYDROL_F25_2"/>
    <property type="match status" value="1"/>
</dbReference>
<evidence type="ECO:0000256" key="2">
    <source>
        <dbReference type="ARBA" id="ARBA00022801"/>
    </source>
</evidence>
<evidence type="ECO:0000256" key="1">
    <source>
        <dbReference type="ARBA" id="ARBA00010646"/>
    </source>
</evidence>
<dbReference type="InterPro" id="IPR017853">
    <property type="entry name" value="GH"/>
</dbReference>
<proteinExistence type="inferred from homology"/>
<dbReference type="PROSITE" id="PS00953">
    <property type="entry name" value="GLYCOSYL_HYDROL_F25_1"/>
    <property type="match status" value="1"/>
</dbReference>
<dbReference type="InterPro" id="IPR008270">
    <property type="entry name" value="Glyco_hydro_25_AS"/>
</dbReference>
<dbReference type="SMART" id="SM00641">
    <property type="entry name" value="Glyco_25"/>
    <property type="match status" value="1"/>
</dbReference>
<keyword evidence="6" id="KW-1185">Reference proteome</keyword>
<dbReference type="InterPro" id="IPR002053">
    <property type="entry name" value="Glyco_hydro_25"/>
</dbReference>
<keyword evidence="3 4" id="KW-0326">Glycosidase</keyword>
<sequence>MKKKKRRSGLLVLLLGAAVVAYLLWSNGIFVPNDINAKPYSVKGVDVSSYQGKVDWSQFEKQGVRFAFIKATEGSSFVDKYFKTNWQNAEKTNIRVGAYHFFSYDSAGKTQAENYIRTVPANQKGLPPVIDLEFYGNKEKNPPNPDKVIKELQTMVKMLNQHYHKRVIIYATQKSYNMYLKGNLAHCDVWISNVYTKPLLLDNRGWAFWQYTNRGRLTGHSGKKNSLDLNVFRGTEKEFNQYGL</sequence>
<dbReference type="PANTHER" id="PTHR34135">
    <property type="entry name" value="LYSOZYME"/>
    <property type="match status" value="1"/>
</dbReference>
<dbReference type="Gene3D" id="3.20.20.80">
    <property type="entry name" value="Glycosidases"/>
    <property type="match status" value="1"/>
</dbReference>
<comment type="similarity">
    <text evidence="1 4">Belongs to the glycosyl hydrolase 25 family.</text>
</comment>
<evidence type="ECO:0000256" key="3">
    <source>
        <dbReference type="ARBA" id="ARBA00023295"/>
    </source>
</evidence>
<dbReference type="EC" id="3.2.1.17" evidence="4"/>
<dbReference type="Proteomes" id="UP001341444">
    <property type="component" value="Unassembled WGS sequence"/>
</dbReference>
<dbReference type="RefSeq" id="WP_066270732.1">
    <property type="nucleotide sequence ID" value="NZ_JARMAB010000031.1"/>
</dbReference>
<evidence type="ECO:0000313" key="5">
    <source>
        <dbReference type="EMBL" id="MED1205317.1"/>
    </source>
</evidence>
<dbReference type="EMBL" id="JARMAB010000031">
    <property type="protein sequence ID" value="MED1205317.1"/>
    <property type="molecule type" value="Genomic_DNA"/>
</dbReference>
<evidence type="ECO:0000313" key="6">
    <source>
        <dbReference type="Proteomes" id="UP001341444"/>
    </source>
</evidence>
<evidence type="ECO:0000256" key="4">
    <source>
        <dbReference type="RuleBase" id="RU361176"/>
    </source>
</evidence>
<comment type="catalytic activity">
    <reaction evidence="4">
        <text>Hydrolysis of (1-&gt;4)-beta-linkages between N-acetylmuramic acid and N-acetyl-D-glucosamine residues in a peptidoglycan and between N-acetyl-D-glucosamine residues in chitodextrins.</text>
        <dbReference type="EC" id="3.2.1.17"/>
    </reaction>
</comment>
<keyword evidence="2 4" id="KW-0378">Hydrolase</keyword>
<dbReference type="SUPFAM" id="SSF51445">
    <property type="entry name" value="(Trans)glycosidases"/>
    <property type="match status" value="1"/>
</dbReference>
<organism evidence="5 6">
    <name type="scientific">Heyndrickxia acidicola</name>
    <dbReference type="NCBI Taxonomy" id="209389"/>
    <lineage>
        <taxon>Bacteria</taxon>
        <taxon>Bacillati</taxon>
        <taxon>Bacillota</taxon>
        <taxon>Bacilli</taxon>
        <taxon>Bacillales</taxon>
        <taxon>Bacillaceae</taxon>
        <taxon>Heyndrickxia</taxon>
    </lineage>
</organism>
<comment type="caution">
    <text evidence="5">The sequence shown here is derived from an EMBL/GenBank/DDBJ whole genome shotgun (WGS) entry which is preliminary data.</text>
</comment>
<protein>
    <recommendedName>
        <fullName evidence="4">Lysozyme</fullName>
        <ecNumber evidence="4">3.2.1.17</ecNumber>
    </recommendedName>
</protein>
<dbReference type="InterPro" id="IPR018077">
    <property type="entry name" value="Glyco_hydro_fam25_subgr"/>
</dbReference>
<accession>A0ABU6MKU7</accession>
<gene>
    <name evidence="5" type="ORF">P4T90_19900</name>
</gene>
<dbReference type="Pfam" id="PF01183">
    <property type="entry name" value="Glyco_hydro_25"/>
    <property type="match status" value="1"/>
</dbReference>
<reference evidence="5 6" key="1">
    <citation type="submission" date="2023-03" db="EMBL/GenBank/DDBJ databases">
        <title>Bacillus Genome Sequencing.</title>
        <authorList>
            <person name="Dunlap C."/>
        </authorList>
    </citation>
    <scope>NUCLEOTIDE SEQUENCE [LARGE SCALE GENOMIC DNA]</scope>
    <source>
        <strain evidence="5 6">B-23453</strain>
    </source>
</reference>